<organism evidence="8 9">
    <name type="scientific">Clostridium bornimense</name>
    <dbReference type="NCBI Taxonomy" id="1216932"/>
    <lineage>
        <taxon>Bacteria</taxon>
        <taxon>Bacillati</taxon>
        <taxon>Bacillota</taxon>
        <taxon>Clostridia</taxon>
        <taxon>Eubacteriales</taxon>
        <taxon>Clostridiaceae</taxon>
        <taxon>Clostridium</taxon>
    </lineage>
</organism>
<feature type="transmembrane region" description="Helical" evidence="6">
    <location>
        <begin position="102"/>
        <end position="124"/>
    </location>
</feature>
<comment type="subcellular location">
    <subcellularLocation>
        <location evidence="1">Membrane</location>
        <topology evidence="1">Multi-pass membrane protein</topology>
    </subcellularLocation>
</comment>
<dbReference type="RefSeq" id="WP_044040161.1">
    <property type="nucleotide sequence ID" value="NZ_HG917869.1"/>
</dbReference>
<feature type="transmembrane region" description="Helical" evidence="6">
    <location>
        <begin position="205"/>
        <end position="222"/>
    </location>
</feature>
<dbReference type="InterPro" id="IPR051533">
    <property type="entry name" value="WaaL-like"/>
</dbReference>
<evidence type="ECO:0000313" key="9">
    <source>
        <dbReference type="Proteomes" id="UP000019426"/>
    </source>
</evidence>
<feature type="transmembrane region" description="Helical" evidence="6">
    <location>
        <begin position="343"/>
        <end position="363"/>
    </location>
</feature>
<keyword evidence="3 6" id="KW-1133">Transmembrane helix</keyword>
<dbReference type="InterPro" id="IPR019734">
    <property type="entry name" value="TPR_rpt"/>
</dbReference>
<feature type="transmembrane region" description="Helical" evidence="6">
    <location>
        <begin position="26"/>
        <end position="43"/>
    </location>
</feature>
<feature type="transmembrane region" description="Helical" evidence="6">
    <location>
        <begin position="252"/>
        <end position="270"/>
    </location>
</feature>
<dbReference type="Pfam" id="PF04932">
    <property type="entry name" value="Wzy_C"/>
    <property type="match status" value="1"/>
</dbReference>
<feature type="repeat" description="TPR" evidence="5">
    <location>
        <begin position="509"/>
        <end position="542"/>
    </location>
</feature>
<dbReference type="Gene3D" id="1.25.40.10">
    <property type="entry name" value="Tetratricopeptide repeat domain"/>
    <property type="match status" value="1"/>
</dbReference>
<accession>W6RZB9</accession>
<dbReference type="OrthoDB" id="2054205at2"/>
<dbReference type="KEGG" id="clt:CM240_2869"/>
<dbReference type="EMBL" id="HG917869">
    <property type="protein sequence ID" value="CDM69986.1"/>
    <property type="molecule type" value="Genomic_DNA"/>
</dbReference>
<feature type="transmembrane region" description="Helical" evidence="6">
    <location>
        <begin position="50"/>
        <end position="67"/>
    </location>
</feature>
<evidence type="ECO:0000256" key="1">
    <source>
        <dbReference type="ARBA" id="ARBA00004141"/>
    </source>
</evidence>
<evidence type="ECO:0000256" key="2">
    <source>
        <dbReference type="ARBA" id="ARBA00022692"/>
    </source>
</evidence>
<keyword evidence="9" id="KW-1185">Reference proteome</keyword>
<keyword evidence="2 6" id="KW-0812">Transmembrane</keyword>
<keyword evidence="5" id="KW-0802">TPR repeat</keyword>
<feature type="transmembrane region" description="Helical" evidence="6">
    <location>
        <begin position="136"/>
        <end position="154"/>
    </location>
</feature>
<dbReference type="PROSITE" id="PS50005">
    <property type="entry name" value="TPR"/>
    <property type="match status" value="1"/>
</dbReference>
<dbReference type="InterPro" id="IPR011990">
    <property type="entry name" value="TPR-like_helical_dom_sf"/>
</dbReference>
<evidence type="ECO:0000256" key="4">
    <source>
        <dbReference type="ARBA" id="ARBA00023136"/>
    </source>
</evidence>
<reference evidence="8 9" key="1">
    <citation type="submission" date="2013-11" db="EMBL/GenBank/DDBJ databases">
        <title>Complete genome sequence of Clostridum sp. M2/40.</title>
        <authorList>
            <person name="Wibberg D."/>
            <person name="Puehler A."/>
            <person name="Schlueter A."/>
        </authorList>
    </citation>
    <scope>NUCLEOTIDE SEQUENCE [LARGE SCALE GENOMIC DNA]</scope>
    <source>
        <strain evidence="9">M2/40</strain>
    </source>
</reference>
<proteinExistence type="predicted"/>
<dbReference type="PATRIC" id="fig|1216932.3.peg.2830"/>
<name>W6RZB9_9CLOT</name>
<evidence type="ECO:0000256" key="6">
    <source>
        <dbReference type="SAM" id="Phobius"/>
    </source>
</evidence>
<dbReference type="STRING" id="1216932.CM240_2869"/>
<sequence length="591" mass="67956">MRNIFLYIMTAMIFLAPYKYMNQDNVNGILILIIAAFSVFGLKKIKGNKTYLVSILVLGVVSVLSLFRTSLTIDSLQGVAIYISLVLLYLIFSYYKEDEEKLLKILTYTIAIGSVFYIVLQGAISRGGILEGRIDGNIGYANSYALVMLMALYFNRIRERDSLKEILDIVFVLGLLFTGSRNSLLYLAIFLVIDILIYKRENKKWNFIFVFNMLISTAMYLLIEKLGLAIALVLPILIIMYYYLINDKYMKIINIITVIAVPISIIVVIFTNNNLINRLSAMSISSPEFQLRIGYFEDVIRYVCKNPFGGGINTYMYNQGSFQTGFYDVRYVHNAFGQALYDMGWIGLISFILVFIVGLVVILKGSHKRKLYYLALYLTIYCHSILDFNFAYMFTILAIALIVGFSGNENIYVEFNTKPIFIPVAVIALYISIISIMNFSAQMLFENRYYKATISVGKVLENITVGDNIGAEFQFKGYVGLYSDSDDTENIKKGIEVIEDRVNINNRQLYIYGDLAMAYGELNDVDKASYYYEKNLKLQKYNLNVYENYCDMLRKVGENTGVKYEDRCNKIMKKYNDIQEDRSELSKKRFY</sequence>
<protein>
    <submittedName>
        <fullName evidence="8">Putative membrane protein</fullName>
    </submittedName>
</protein>
<evidence type="ECO:0000256" key="3">
    <source>
        <dbReference type="ARBA" id="ARBA00022989"/>
    </source>
</evidence>
<feature type="transmembrane region" description="Helical" evidence="6">
    <location>
        <begin position="420"/>
        <end position="441"/>
    </location>
</feature>
<dbReference type="HOGENOM" id="CLU_461325_0_0_9"/>
<feature type="transmembrane region" description="Helical" evidence="6">
    <location>
        <begin position="79"/>
        <end position="95"/>
    </location>
</feature>
<feature type="domain" description="O-antigen ligase-related" evidence="7">
    <location>
        <begin position="169"/>
        <end position="352"/>
    </location>
</feature>
<evidence type="ECO:0000256" key="5">
    <source>
        <dbReference type="PROSITE-ProRule" id="PRU00339"/>
    </source>
</evidence>
<dbReference type="PANTHER" id="PTHR37422:SF13">
    <property type="entry name" value="LIPOPOLYSACCHARIDE BIOSYNTHESIS PROTEIN PA4999-RELATED"/>
    <property type="match status" value="1"/>
</dbReference>
<keyword evidence="4 6" id="KW-0472">Membrane</keyword>
<gene>
    <name evidence="8" type="ORF">CM240_2869</name>
</gene>
<feature type="transmembrane region" description="Helical" evidence="6">
    <location>
        <begin position="375"/>
        <end position="405"/>
    </location>
</feature>
<dbReference type="GO" id="GO:0016020">
    <property type="term" value="C:membrane"/>
    <property type="evidence" value="ECO:0007669"/>
    <property type="project" value="UniProtKB-SubCell"/>
</dbReference>
<dbReference type="AlphaFoldDB" id="W6RZB9"/>
<dbReference type="InterPro" id="IPR007016">
    <property type="entry name" value="O-antigen_ligase-rel_domated"/>
</dbReference>
<evidence type="ECO:0000259" key="7">
    <source>
        <dbReference type="Pfam" id="PF04932"/>
    </source>
</evidence>
<dbReference type="eggNOG" id="COG3307">
    <property type="taxonomic scope" value="Bacteria"/>
</dbReference>
<dbReference type="Proteomes" id="UP000019426">
    <property type="component" value="Chromosome M2/40_rep2"/>
</dbReference>
<feature type="transmembrane region" description="Helical" evidence="6">
    <location>
        <begin position="228"/>
        <end position="245"/>
    </location>
</feature>
<dbReference type="SUPFAM" id="SSF48452">
    <property type="entry name" value="TPR-like"/>
    <property type="match status" value="1"/>
</dbReference>
<dbReference type="PANTHER" id="PTHR37422">
    <property type="entry name" value="TEICHURONIC ACID BIOSYNTHESIS PROTEIN TUAE"/>
    <property type="match status" value="1"/>
</dbReference>
<evidence type="ECO:0000313" key="8">
    <source>
        <dbReference type="EMBL" id="CDM69986.1"/>
    </source>
</evidence>